<dbReference type="AlphaFoldDB" id="A0A656HFA9"/>
<keyword evidence="6 9" id="KW-0067">ATP-binding</keyword>
<comment type="pathway">
    <text evidence="9">Cofactor biosynthesis; biotin biosynthesis; biotin from 7,8-diaminononanoate: step 1/2.</text>
</comment>
<dbReference type="GO" id="GO:0005829">
    <property type="term" value="C:cytosol"/>
    <property type="evidence" value="ECO:0007669"/>
    <property type="project" value="TreeGrafter"/>
</dbReference>
<dbReference type="CDD" id="cd03109">
    <property type="entry name" value="DTBS"/>
    <property type="match status" value="1"/>
</dbReference>
<dbReference type="InterPro" id="IPR004472">
    <property type="entry name" value="DTB_synth_BioD"/>
</dbReference>
<dbReference type="UniPathway" id="UPA00078">
    <property type="reaction ID" value="UER00161"/>
</dbReference>
<dbReference type="GO" id="GO:0004141">
    <property type="term" value="F:dethiobiotin synthase activity"/>
    <property type="evidence" value="ECO:0007669"/>
    <property type="project" value="UniProtKB-UniRule"/>
</dbReference>
<name>A0A656HFA9_THINJ</name>
<dbReference type="GO" id="GO:0009102">
    <property type="term" value="P:biotin biosynthetic process"/>
    <property type="evidence" value="ECO:0007669"/>
    <property type="project" value="UniProtKB-UniRule"/>
</dbReference>
<dbReference type="Proteomes" id="UP000005317">
    <property type="component" value="Unassembled WGS sequence"/>
</dbReference>
<evidence type="ECO:0000313" key="11">
    <source>
        <dbReference type="Proteomes" id="UP000005317"/>
    </source>
</evidence>
<evidence type="ECO:0000256" key="2">
    <source>
        <dbReference type="ARBA" id="ARBA00022598"/>
    </source>
</evidence>
<comment type="catalytic activity">
    <reaction evidence="8">
        <text>(7R,8S)-8-amino-7-(carboxyamino)nonanoate + ATP = (4R,5S)-dethiobiotin + ADP + phosphate + H(+)</text>
        <dbReference type="Rhea" id="RHEA:63684"/>
        <dbReference type="ChEBI" id="CHEBI:15378"/>
        <dbReference type="ChEBI" id="CHEBI:30616"/>
        <dbReference type="ChEBI" id="CHEBI:43474"/>
        <dbReference type="ChEBI" id="CHEBI:149470"/>
        <dbReference type="ChEBI" id="CHEBI:149473"/>
        <dbReference type="ChEBI" id="CHEBI:456216"/>
    </reaction>
</comment>
<feature type="binding site" evidence="9">
    <location>
        <begin position="138"/>
        <end position="141"/>
    </location>
    <ligand>
        <name>ATP</name>
        <dbReference type="ChEBI" id="CHEBI:30616"/>
    </ligand>
</feature>
<evidence type="ECO:0000256" key="5">
    <source>
        <dbReference type="ARBA" id="ARBA00022756"/>
    </source>
</evidence>
<comment type="catalytic activity">
    <reaction evidence="9">
        <text>(7R,8S)-7,8-diammoniononanoate + CO2 + ATP = (4R,5S)-dethiobiotin + ADP + phosphate + 3 H(+)</text>
        <dbReference type="Rhea" id="RHEA:15805"/>
        <dbReference type="ChEBI" id="CHEBI:15378"/>
        <dbReference type="ChEBI" id="CHEBI:16526"/>
        <dbReference type="ChEBI" id="CHEBI:30616"/>
        <dbReference type="ChEBI" id="CHEBI:43474"/>
        <dbReference type="ChEBI" id="CHEBI:149469"/>
        <dbReference type="ChEBI" id="CHEBI:149473"/>
        <dbReference type="ChEBI" id="CHEBI:456216"/>
        <dbReference type="EC" id="6.3.3.3"/>
    </reaction>
</comment>
<reference evidence="11" key="1">
    <citation type="journal article" date="2011" name="Stand. Genomic Sci.">
        <title>Genome sequence of the filamentous, gliding Thiothrix nivea neotype strain (JP2(T)).</title>
        <authorList>
            <person name="Lapidus A."/>
            <person name="Nolan M."/>
            <person name="Lucas S."/>
            <person name="Glavina Del Rio T."/>
            <person name="Tice H."/>
            <person name="Cheng J.F."/>
            <person name="Tapia R."/>
            <person name="Han C."/>
            <person name="Goodwin L."/>
            <person name="Pitluck S."/>
            <person name="Liolios K."/>
            <person name="Pagani I."/>
            <person name="Ivanova N."/>
            <person name="Huntemann M."/>
            <person name="Mavromatis K."/>
            <person name="Mikhailova N."/>
            <person name="Pati A."/>
            <person name="Chen A."/>
            <person name="Palaniappan K."/>
            <person name="Land M."/>
            <person name="Brambilla E.M."/>
            <person name="Rohde M."/>
            <person name="Abt B."/>
            <person name="Verbarg S."/>
            <person name="Goker M."/>
            <person name="Bristow J."/>
            <person name="Eisen J.A."/>
            <person name="Markowitz V."/>
            <person name="Hugenholtz P."/>
            <person name="Kyrpides N.C."/>
            <person name="Klenk H.P."/>
            <person name="Woyke T."/>
        </authorList>
    </citation>
    <scope>NUCLEOTIDE SEQUENCE [LARGE SCALE GENOMIC DNA]</scope>
    <source>
        <strain evidence="11">ATCC 35100 / DSM 5205 / JP2</strain>
    </source>
</reference>
<dbReference type="GO" id="GO:0000287">
    <property type="term" value="F:magnesium ion binding"/>
    <property type="evidence" value="ECO:0007669"/>
    <property type="project" value="UniProtKB-UniRule"/>
</dbReference>
<evidence type="ECO:0000256" key="3">
    <source>
        <dbReference type="ARBA" id="ARBA00022723"/>
    </source>
</evidence>
<feature type="binding site" evidence="9">
    <location>
        <position position="70"/>
    </location>
    <ligand>
        <name>Mg(2+)</name>
        <dbReference type="ChEBI" id="CHEBI:18420"/>
    </ligand>
</feature>
<comment type="similarity">
    <text evidence="9">Belongs to the dethiobiotin synthetase family.</text>
</comment>
<dbReference type="EMBL" id="JH651384">
    <property type="protein sequence ID" value="EIJ34684.1"/>
    <property type="molecule type" value="Genomic_DNA"/>
</dbReference>
<gene>
    <name evidence="9" type="primary">bioD</name>
    <name evidence="10" type="ORF">Thini_2112</name>
</gene>
<keyword evidence="1 9" id="KW-0963">Cytoplasm</keyword>
<comment type="subunit">
    <text evidence="9">Homodimer.</text>
</comment>
<evidence type="ECO:0000256" key="1">
    <source>
        <dbReference type="ARBA" id="ARBA00022490"/>
    </source>
</evidence>
<dbReference type="PIRSF" id="PIRSF006755">
    <property type="entry name" value="DTB_synth"/>
    <property type="match status" value="1"/>
</dbReference>
<feature type="active site" evidence="9">
    <location>
        <position position="56"/>
    </location>
</feature>
<evidence type="ECO:0000313" key="10">
    <source>
        <dbReference type="EMBL" id="EIJ34684.1"/>
    </source>
</evidence>
<feature type="binding site" evidence="9">
    <location>
        <position position="70"/>
    </location>
    <ligand>
        <name>ATP</name>
        <dbReference type="ChEBI" id="CHEBI:30616"/>
    </ligand>
</feature>
<evidence type="ECO:0000256" key="6">
    <source>
        <dbReference type="ARBA" id="ARBA00022840"/>
    </source>
</evidence>
<dbReference type="PANTHER" id="PTHR43210">
    <property type="entry name" value="DETHIOBIOTIN SYNTHETASE"/>
    <property type="match status" value="1"/>
</dbReference>
<dbReference type="Gene3D" id="3.40.50.300">
    <property type="entry name" value="P-loop containing nucleotide triphosphate hydrolases"/>
    <property type="match status" value="1"/>
</dbReference>
<evidence type="ECO:0000256" key="4">
    <source>
        <dbReference type="ARBA" id="ARBA00022741"/>
    </source>
</evidence>
<organism evidence="10 11">
    <name type="scientific">Thiothrix nivea (strain ATCC 35100 / DSM 5205 / JP2)</name>
    <dbReference type="NCBI Taxonomy" id="870187"/>
    <lineage>
        <taxon>Bacteria</taxon>
        <taxon>Pseudomonadati</taxon>
        <taxon>Pseudomonadota</taxon>
        <taxon>Gammaproteobacteria</taxon>
        <taxon>Thiotrichales</taxon>
        <taxon>Thiotrichaceae</taxon>
        <taxon>Thiothrix</taxon>
    </lineage>
</organism>
<dbReference type="SUPFAM" id="SSF52540">
    <property type="entry name" value="P-loop containing nucleoside triphosphate hydrolases"/>
    <property type="match status" value="1"/>
</dbReference>
<proteinExistence type="inferred from homology"/>
<dbReference type="HAMAP" id="MF_00336">
    <property type="entry name" value="BioD"/>
    <property type="match status" value="1"/>
</dbReference>
<keyword evidence="7 9" id="KW-0460">Magnesium</keyword>
<feature type="binding site" evidence="9">
    <location>
        <position position="60"/>
    </location>
    <ligand>
        <name>substrate</name>
    </ligand>
</feature>
<keyword evidence="11" id="KW-1185">Reference proteome</keyword>
<feature type="binding site" evidence="9">
    <location>
        <position position="35"/>
    </location>
    <ligand>
        <name>Mg(2+)</name>
        <dbReference type="ChEBI" id="CHEBI:18420"/>
    </ligand>
</feature>
<sequence length="227" mass="24375" precursor="true">MGMIISALAHWLEHSGIGNARGVFVTGTDTGVGKTRVGVQLIQTLRALGHEVIPRKPVESGWHDNLSQTDAWQLAWAAGLPVAPDQPTPALDSVCPHRFKAALSPPRAAEREGRILKMLDVASACPTRLKDRQYLYVEGAGGFYSPLAHDGLNADLAQTLGLPVVVVAEDKLGCLNHTLLVAEAVKQKGLKLAGVILNQRHPAPEGMDNLGDLRKHLDAPTLGYPFR</sequence>
<keyword evidence="2 9" id="KW-0436">Ligase</keyword>
<keyword evidence="3 9" id="KW-0479">Metal-binding</keyword>
<accession>A0A656HFA9</accession>
<dbReference type="Pfam" id="PF13500">
    <property type="entry name" value="AAA_26"/>
    <property type="match status" value="1"/>
</dbReference>
<keyword evidence="4 9" id="KW-0547">Nucleotide-binding</keyword>
<dbReference type="GO" id="GO:0005524">
    <property type="term" value="F:ATP binding"/>
    <property type="evidence" value="ECO:0007669"/>
    <property type="project" value="UniProtKB-UniRule"/>
</dbReference>
<comment type="cofactor">
    <cofactor evidence="9">
        <name>Mg(2+)</name>
        <dbReference type="ChEBI" id="CHEBI:18420"/>
    </cofactor>
</comment>
<dbReference type="NCBIfam" id="TIGR00347">
    <property type="entry name" value="bioD"/>
    <property type="match status" value="1"/>
</dbReference>
<comment type="function">
    <text evidence="9">Catalyzes a mechanistically unusual reaction, the ATP-dependent insertion of CO2 between the N7 and N8 nitrogen atoms of 7,8-diaminopelargonic acid (DAPA, also called 7,8-diammoniononanoate) to form a ureido ring.</text>
</comment>
<dbReference type="PANTHER" id="PTHR43210:SF2">
    <property type="entry name" value="ATP-DEPENDENT DETHIOBIOTIN SYNTHETASE BIOD 2"/>
    <property type="match status" value="1"/>
</dbReference>
<dbReference type="InterPro" id="IPR027417">
    <property type="entry name" value="P-loop_NTPase"/>
</dbReference>
<protein>
    <recommendedName>
        <fullName evidence="9">ATP-dependent dethiobiotin synthetase BioD</fullName>
        <ecNumber evidence="9">6.3.3.3</ecNumber>
    </recommendedName>
    <alternativeName>
        <fullName evidence="9">DTB synthetase</fullName>
        <shortName evidence="9">DTBS</shortName>
    </alternativeName>
    <alternativeName>
        <fullName evidence="9">Dethiobiotin synthase</fullName>
    </alternativeName>
</protein>
<dbReference type="EC" id="6.3.3.3" evidence="9"/>
<comment type="caution">
    <text evidence="9">Lacks conserved residue(s) required for the propagation of feature annotation.</text>
</comment>
<comment type="subcellular location">
    <subcellularLocation>
        <location evidence="9">Cytoplasm</location>
    </subcellularLocation>
</comment>
<evidence type="ECO:0000256" key="7">
    <source>
        <dbReference type="ARBA" id="ARBA00022842"/>
    </source>
</evidence>
<evidence type="ECO:0000256" key="8">
    <source>
        <dbReference type="ARBA" id="ARBA00047386"/>
    </source>
</evidence>
<dbReference type="RefSeq" id="WP_002708612.1">
    <property type="nucleotide sequence ID" value="NZ_JH651384.1"/>
</dbReference>
<evidence type="ECO:0000256" key="9">
    <source>
        <dbReference type="HAMAP-Rule" id="MF_00336"/>
    </source>
</evidence>
<feature type="binding site" evidence="9">
    <location>
        <begin position="198"/>
        <end position="199"/>
    </location>
    <ligand>
        <name>ATP</name>
        <dbReference type="ChEBI" id="CHEBI:30616"/>
    </ligand>
</feature>
<feature type="binding site" evidence="9">
    <location>
        <position position="138"/>
    </location>
    <ligand>
        <name>Mg(2+)</name>
        <dbReference type="ChEBI" id="CHEBI:18420"/>
    </ligand>
</feature>
<keyword evidence="5 9" id="KW-0093">Biotin biosynthesis</keyword>